<comment type="similarity">
    <text evidence="1">Belongs to the LysR transcriptional regulatory family.</text>
</comment>
<accession>A0A917JWY9</accession>
<dbReference type="GO" id="GO:0003700">
    <property type="term" value="F:DNA-binding transcription factor activity"/>
    <property type="evidence" value="ECO:0007669"/>
    <property type="project" value="InterPro"/>
</dbReference>
<dbReference type="InterPro" id="IPR000847">
    <property type="entry name" value="LysR_HTH_N"/>
</dbReference>
<sequence length="315" mass="35392">MVSTEARFEVDVQLNDLELFIAVADYGSISSAATVLDMTPASASAALKRLEQQLGFVLFVRSTRRLRLTAEGERYLLNCRQALVLLKQGEQAVADQQGKIAGTLNITTSSDFGRNLLLPWLDELMDDYPELAIHLSLSDQLSDFFQDKVDIALRYGAPKDSNQVAFKICEFRRVLCASPAYIEHFGVPKTIHELAEHNCLFYQVGEKTHDLWRFEHQGQSLKIRVSGNRRCNDGEVARKWALAGRGIVFKSALDLASDLHARRVVKVLPAYRGEEVELYLVCPGREQVTPAVIVIRDMLRQKCKRVLQALASLNT</sequence>
<keyword evidence="7" id="KW-1185">Reference proteome</keyword>
<dbReference type="InterPro" id="IPR036390">
    <property type="entry name" value="WH_DNA-bd_sf"/>
</dbReference>
<comment type="caution">
    <text evidence="6">The sequence shown here is derived from an EMBL/GenBank/DDBJ whole genome shotgun (WGS) entry which is preliminary data.</text>
</comment>
<dbReference type="PROSITE" id="PS50931">
    <property type="entry name" value="HTH_LYSR"/>
    <property type="match status" value="1"/>
</dbReference>
<dbReference type="Proteomes" id="UP000613743">
    <property type="component" value="Unassembled WGS sequence"/>
</dbReference>
<feature type="domain" description="HTH lysR-type" evidence="5">
    <location>
        <begin position="12"/>
        <end position="69"/>
    </location>
</feature>
<dbReference type="SUPFAM" id="SSF53850">
    <property type="entry name" value="Periplasmic binding protein-like II"/>
    <property type="match status" value="1"/>
</dbReference>
<dbReference type="Gene3D" id="1.10.10.10">
    <property type="entry name" value="Winged helix-like DNA-binding domain superfamily/Winged helix DNA-binding domain"/>
    <property type="match status" value="1"/>
</dbReference>
<dbReference type="InterPro" id="IPR058163">
    <property type="entry name" value="LysR-type_TF_proteobact-type"/>
</dbReference>
<keyword evidence="3" id="KW-0238">DNA-binding</keyword>
<dbReference type="PANTHER" id="PTHR30537:SF21">
    <property type="entry name" value="HTH-TYPE TRANSCRIPTIONAL REGULATOR SINR-RELATED"/>
    <property type="match status" value="1"/>
</dbReference>
<dbReference type="GO" id="GO:0006351">
    <property type="term" value="P:DNA-templated transcription"/>
    <property type="evidence" value="ECO:0007669"/>
    <property type="project" value="TreeGrafter"/>
</dbReference>
<proteinExistence type="inferred from homology"/>
<dbReference type="Pfam" id="PF00126">
    <property type="entry name" value="HTH_1"/>
    <property type="match status" value="1"/>
</dbReference>
<protein>
    <submittedName>
        <fullName evidence="6">LysR family transcriptional regulator</fullName>
    </submittedName>
</protein>
<evidence type="ECO:0000259" key="5">
    <source>
        <dbReference type="PROSITE" id="PS50931"/>
    </source>
</evidence>
<dbReference type="CDD" id="cd08422">
    <property type="entry name" value="PBP2_CrgA_like"/>
    <property type="match status" value="1"/>
</dbReference>
<dbReference type="EMBL" id="BMPZ01000008">
    <property type="protein sequence ID" value="GGI88098.1"/>
    <property type="molecule type" value="Genomic_DNA"/>
</dbReference>
<evidence type="ECO:0000313" key="7">
    <source>
        <dbReference type="Proteomes" id="UP000613743"/>
    </source>
</evidence>
<name>A0A917JWY9_9GAMM</name>
<organism evidence="6 7">
    <name type="scientific">Shewanella gelidii</name>
    <dbReference type="NCBI Taxonomy" id="1642821"/>
    <lineage>
        <taxon>Bacteria</taxon>
        <taxon>Pseudomonadati</taxon>
        <taxon>Pseudomonadota</taxon>
        <taxon>Gammaproteobacteria</taxon>
        <taxon>Alteromonadales</taxon>
        <taxon>Shewanellaceae</taxon>
        <taxon>Shewanella</taxon>
    </lineage>
</organism>
<evidence type="ECO:0000256" key="3">
    <source>
        <dbReference type="ARBA" id="ARBA00023125"/>
    </source>
</evidence>
<dbReference type="Pfam" id="PF03466">
    <property type="entry name" value="LysR_substrate"/>
    <property type="match status" value="1"/>
</dbReference>
<evidence type="ECO:0000256" key="2">
    <source>
        <dbReference type="ARBA" id="ARBA00023015"/>
    </source>
</evidence>
<dbReference type="InterPro" id="IPR036388">
    <property type="entry name" value="WH-like_DNA-bd_sf"/>
</dbReference>
<evidence type="ECO:0000256" key="4">
    <source>
        <dbReference type="ARBA" id="ARBA00023163"/>
    </source>
</evidence>
<keyword evidence="2" id="KW-0805">Transcription regulation</keyword>
<dbReference type="GO" id="GO:0043565">
    <property type="term" value="F:sequence-specific DNA binding"/>
    <property type="evidence" value="ECO:0007669"/>
    <property type="project" value="TreeGrafter"/>
</dbReference>
<evidence type="ECO:0000256" key="1">
    <source>
        <dbReference type="ARBA" id="ARBA00009437"/>
    </source>
</evidence>
<dbReference type="PANTHER" id="PTHR30537">
    <property type="entry name" value="HTH-TYPE TRANSCRIPTIONAL REGULATOR"/>
    <property type="match status" value="1"/>
</dbReference>
<dbReference type="AlphaFoldDB" id="A0A917JWY9"/>
<reference evidence="6" key="2">
    <citation type="submission" date="2020-09" db="EMBL/GenBank/DDBJ databases">
        <authorList>
            <person name="Sun Q."/>
            <person name="Ohkuma M."/>
        </authorList>
    </citation>
    <scope>NUCLEOTIDE SEQUENCE</scope>
    <source>
        <strain evidence="6">JCM 30804</strain>
    </source>
</reference>
<keyword evidence="4" id="KW-0804">Transcription</keyword>
<dbReference type="FunFam" id="1.10.10.10:FF:000001">
    <property type="entry name" value="LysR family transcriptional regulator"/>
    <property type="match status" value="1"/>
</dbReference>
<dbReference type="FunFam" id="3.40.190.290:FF:000001">
    <property type="entry name" value="Transcriptional regulator, LysR family"/>
    <property type="match status" value="1"/>
</dbReference>
<dbReference type="SUPFAM" id="SSF46785">
    <property type="entry name" value="Winged helix' DNA-binding domain"/>
    <property type="match status" value="1"/>
</dbReference>
<evidence type="ECO:0000313" key="6">
    <source>
        <dbReference type="EMBL" id="GGI88098.1"/>
    </source>
</evidence>
<reference evidence="6" key="1">
    <citation type="journal article" date="2014" name="Int. J. Syst. Evol. Microbiol.">
        <title>Complete genome sequence of Corynebacterium casei LMG S-19264T (=DSM 44701T), isolated from a smear-ripened cheese.</title>
        <authorList>
            <consortium name="US DOE Joint Genome Institute (JGI-PGF)"/>
            <person name="Walter F."/>
            <person name="Albersmeier A."/>
            <person name="Kalinowski J."/>
            <person name="Ruckert C."/>
        </authorList>
    </citation>
    <scope>NUCLEOTIDE SEQUENCE</scope>
    <source>
        <strain evidence="6">JCM 30804</strain>
    </source>
</reference>
<dbReference type="Gene3D" id="3.40.190.290">
    <property type="match status" value="1"/>
</dbReference>
<dbReference type="InterPro" id="IPR005119">
    <property type="entry name" value="LysR_subst-bd"/>
</dbReference>
<gene>
    <name evidence="6" type="ORF">GCM10009332_26860</name>
</gene>